<organism evidence="2 3">
    <name type="scientific">Brevundimonas halotolerans</name>
    <dbReference type="NCBI Taxonomy" id="69670"/>
    <lineage>
        <taxon>Bacteria</taxon>
        <taxon>Pseudomonadati</taxon>
        <taxon>Pseudomonadota</taxon>
        <taxon>Alphaproteobacteria</taxon>
        <taxon>Caulobacterales</taxon>
        <taxon>Caulobacteraceae</taxon>
        <taxon>Brevundimonas</taxon>
    </lineage>
</organism>
<protein>
    <submittedName>
        <fullName evidence="2">Putative membrane protein YhdT</fullName>
    </submittedName>
</protein>
<dbReference type="EMBL" id="JACIJB010000001">
    <property type="protein sequence ID" value="MBB5659669.1"/>
    <property type="molecule type" value="Genomic_DNA"/>
</dbReference>
<dbReference type="OrthoDB" id="7205793at2"/>
<dbReference type="RefSeq" id="WP_123286653.1">
    <property type="nucleotide sequence ID" value="NZ_JACIJB010000001.1"/>
</dbReference>
<comment type="caution">
    <text evidence="2">The sequence shown here is derived from an EMBL/GenBank/DDBJ whole genome shotgun (WGS) entry which is preliminary data.</text>
</comment>
<dbReference type="AlphaFoldDB" id="A0A7W9A1I0"/>
<evidence type="ECO:0000256" key="1">
    <source>
        <dbReference type="SAM" id="Phobius"/>
    </source>
</evidence>
<keyword evidence="3" id="KW-1185">Reference proteome</keyword>
<feature type="transmembrane region" description="Helical" evidence="1">
    <location>
        <begin position="100"/>
        <end position="121"/>
    </location>
</feature>
<reference evidence="2 3" key="1">
    <citation type="submission" date="2020-08" db="EMBL/GenBank/DDBJ databases">
        <title>Genomic Encyclopedia of Type Strains, Phase IV (KMG-IV): sequencing the most valuable type-strain genomes for metagenomic binning, comparative biology and taxonomic classification.</title>
        <authorList>
            <person name="Goeker M."/>
        </authorList>
    </citation>
    <scope>NUCLEOTIDE SEQUENCE [LARGE SCALE GENOMIC DNA]</scope>
    <source>
        <strain evidence="2 3">DSM 24448</strain>
    </source>
</reference>
<gene>
    <name evidence="2" type="ORF">FHS65_000387</name>
</gene>
<accession>A0A7W9A1I0</accession>
<dbReference type="Proteomes" id="UP000548978">
    <property type="component" value="Unassembled WGS sequence"/>
</dbReference>
<evidence type="ECO:0000313" key="3">
    <source>
        <dbReference type="Proteomes" id="UP000548978"/>
    </source>
</evidence>
<name>A0A7W9A1I0_9CAUL</name>
<keyword evidence="1" id="KW-1133">Transmembrane helix</keyword>
<keyword evidence="1" id="KW-0472">Membrane</keyword>
<feature type="transmembrane region" description="Helical" evidence="1">
    <location>
        <begin position="35"/>
        <end position="55"/>
    </location>
</feature>
<feature type="transmembrane region" description="Helical" evidence="1">
    <location>
        <begin position="75"/>
        <end position="94"/>
    </location>
</feature>
<evidence type="ECO:0000313" key="2">
    <source>
        <dbReference type="EMBL" id="MBB5659669.1"/>
    </source>
</evidence>
<proteinExistence type="predicted"/>
<keyword evidence="1" id="KW-0812">Transmembrane</keyword>
<sequence>MRSVGPNLLLAITTGTAYALQVLTTSVYGRTDQTLKYILLALLVPALFVVMNGWLLKRMGRAPLPLVHMDAPSTAMWALVFPLLTLIGAAIPVFMPGYDYGLLIVIAGVWVGLTVQSALAARKA</sequence>